<dbReference type="InterPro" id="IPR029052">
    <property type="entry name" value="Metallo-depent_PP-like"/>
</dbReference>
<protein>
    <submittedName>
        <fullName evidence="2">Metallophosphatase</fullName>
    </submittedName>
</protein>
<dbReference type="PANTHER" id="PTHR42850:SF4">
    <property type="entry name" value="ZINC-DEPENDENT ENDOPOLYPHOSPHATASE"/>
    <property type="match status" value="1"/>
</dbReference>
<accession>A0A6G5QNP7</accession>
<feature type="domain" description="Calcineurin-like phosphoesterase" evidence="1">
    <location>
        <begin position="14"/>
        <end position="186"/>
    </location>
</feature>
<gene>
    <name evidence="2" type="ORF">CRECT_1614</name>
</gene>
<dbReference type="Gene3D" id="3.60.21.10">
    <property type="match status" value="1"/>
</dbReference>
<name>A0A6G5QNP7_CAMRE</name>
<reference evidence="2 3" key="1">
    <citation type="submission" date="2016-07" db="EMBL/GenBank/DDBJ databases">
        <title>Comparative genomics of the Campylobacter concisus group.</title>
        <authorList>
            <person name="Miller W.G."/>
            <person name="Yee E."/>
            <person name="Chapman M.H."/>
            <person name="Huynh S."/>
            <person name="Bono J.L."/>
            <person name="On S.L.W."/>
            <person name="StLeger J."/>
            <person name="Foster G."/>
            <person name="Parker C.T."/>
        </authorList>
    </citation>
    <scope>NUCLEOTIDE SEQUENCE [LARGE SCALE GENOMIC DNA]</scope>
    <source>
        <strain evidence="2 3">ATCC 33238</strain>
    </source>
</reference>
<sequence length="229" mass="26304">MIKIKHINEDDYARIFVFGDLHGSLGLFELMIEKINLTKSDLVIILGDSCDRGEDTIGLYKRYAELIRNGYALIHVLGNHEKMMMDGYFGGDALDHQIWLRNGGDKTKRSIYKRNLNSFALSWLKDFISDMPHVVSSEKSIFVHAAFDGGKSEEEQDEDYVLWSIEPFWEGNNTGKQIFHGHVASKENRITGRTNNVFSMDVGAVFFKRLEIMEIKSGEKFEADLREQK</sequence>
<dbReference type="PANTHER" id="PTHR42850">
    <property type="entry name" value="METALLOPHOSPHOESTERASE"/>
    <property type="match status" value="1"/>
</dbReference>
<dbReference type="InterPro" id="IPR050126">
    <property type="entry name" value="Ap4A_hydrolase"/>
</dbReference>
<dbReference type="Proteomes" id="UP000502377">
    <property type="component" value="Chromosome"/>
</dbReference>
<dbReference type="Pfam" id="PF00149">
    <property type="entry name" value="Metallophos"/>
    <property type="match status" value="1"/>
</dbReference>
<dbReference type="InterPro" id="IPR004843">
    <property type="entry name" value="Calcineurin-like_PHP"/>
</dbReference>
<dbReference type="GO" id="GO:0110154">
    <property type="term" value="P:RNA decapping"/>
    <property type="evidence" value="ECO:0007669"/>
    <property type="project" value="TreeGrafter"/>
</dbReference>
<dbReference type="SUPFAM" id="SSF56300">
    <property type="entry name" value="Metallo-dependent phosphatases"/>
    <property type="match status" value="1"/>
</dbReference>
<evidence type="ECO:0000259" key="1">
    <source>
        <dbReference type="Pfam" id="PF00149"/>
    </source>
</evidence>
<dbReference type="AlphaFoldDB" id="A0A6G5QNP7"/>
<dbReference type="RefSeq" id="WP_004319563.1">
    <property type="nucleotide sequence ID" value="NZ_CP012543.1"/>
</dbReference>
<evidence type="ECO:0000313" key="3">
    <source>
        <dbReference type="Proteomes" id="UP000502377"/>
    </source>
</evidence>
<dbReference type="GO" id="GO:0008803">
    <property type="term" value="F:bis(5'-nucleosyl)-tetraphosphatase (symmetrical) activity"/>
    <property type="evidence" value="ECO:0007669"/>
    <property type="project" value="TreeGrafter"/>
</dbReference>
<organism evidence="2 3">
    <name type="scientific">Campylobacter rectus</name>
    <name type="common">Wolinella recta</name>
    <dbReference type="NCBI Taxonomy" id="203"/>
    <lineage>
        <taxon>Bacteria</taxon>
        <taxon>Pseudomonadati</taxon>
        <taxon>Campylobacterota</taxon>
        <taxon>Epsilonproteobacteria</taxon>
        <taxon>Campylobacterales</taxon>
        <taxon>Campylobacteraceae</taxon>
        <taxon>Campylobacter</taxon>
    </lineage>
</organism>
<dbReference type="GO" id="GO:0005737">
    <property type="term" value="C:cytoplasm"/>
    <property type="evidence" value="ECO:0007669"/>
    <property type="project" value="TreeGrafter"/>
</dbReference>
<dbReference type="GO" id="GO:0016791">
    <property type="term" value="F:phosphatase activity"/>
    <property type="evidence" value="ECO:0007669"/>
    <property type="project" value="TreeGrafter"/>
</dbReference>
<evidence type="ECO:0000313" key="2">
    <source>
        <dbReference type="EMBL" id="QCD47249.1"/>
    </source>
</evidence>
<dbReference type="EMBL" id="CP012543">
    <property type="protein sequence ID" value="QCD47249.1"/>
    <property type="molecule type" value="Genomic_DNA"/>
</dbReference>
<dbReference type="KEGG" id="crx:CRECT_1614"/>
<proteinExistence type="predicted"/>